<evidence type="ECO:0000313" key="2">
    <source>
        <dbReference type="EMBL" id="SHG43585.1"/>
    </source>
</evidence>
<evidence type="ECO:0008006" key="4">
    <source>
        <dbReference type="Google" id="ProtNLM"/>
    </source>
</evidence>
<dbReference type="Proteomes" id="UP000184287">
    <property type="component" value="Unassembled WGS sequence"/>
</dbReference>
<accession>A0A1M5JT52</accession>
<dbReference type="EMBL" id="FQUQ01000005">
    <property type="protein sequence ID" value="SHG43585.1"/>
    <property type="molecule type" value="Genomic_DNA"/>
</dbReference>
<evidence type="ECO:0000313" key="3">
    <source>
        <dbReference type="Proteomes" id="UP000184287"/>
    </source>
</evidence>
<dbReference type="RefSeq" id="WP_073235316.1">
    <property type="nucleotide sequence ID" value="NZ_FQUQ01000005.1"/>
</dbReference>
<reference evidence="3" key="1">
    <citation type="submission" date="2016-11" db="EMBL/GenBank/DDBJ databases">
        <authorList>
            <person name="Varghese N."/>
            <person name="Submissions S."/>
        </authorList>
    </citation>
    <scope>NUCLEOTIDE SEQUENCE [LARGE SCALE GENOMIC DNA]</scope>
    <source>
        <strain evidence="3">DSM 16990</strain>
    </source>
</reference>
<dbReference type="OrthoDB" id="1493257at2"/>
<organism evidence="2 3">
    <name type="scientific">Pedobacter caeni</name>
    <dbReference type="NCBI Taxonomy" id="288992"/>
    <lineage>
        <taxon>Bacteria</taxon>
        <taxon>Pseudomonadati</taxon>
        <taxon>Bacteroidota</taxon>
        <taxon>Sphingobacteriia</taxon>
        <taxon>Sphingobacteriales</taxon>
        <taxon>Sphingobacteriaceae</taxon>
        <taxon>Pedobacter</taxon>
    </lineage>
</organism>
<sequence>MLKSSLFAVLFLCLLVRDISAQNPHDIRCLKAFWDREDRSFKTGSKSFKYGKKEIVFYGTDHGIRNPRDSQFTGIEAQIRSFKPELILTENSGSVSSSKEETIKNSGETGLCWYLAGLKDIQISSWDLGQAALYYSLRKTYTSDQLLFLTLSNLSYQFSVNHYTSYEYYHDQLVSFLEQGGYPFKTEQKTLGYYQMLFRKHFNKEMVQQVSPEFSNQLMFIFKDPVLHGMRSSMQQLRDANLINRIRQELKTHDRIFIQAGAVHLQSLESIIPRLLKESVTSPKGRTIPELKKKDVLPEMTFVNSKVDSTLIHLRKQSKSNSRILILSDQDSTIKSKIAVFKPDLFLTEGSGLFGDGNRQFAIDKEIETEKWMPGWDLIYDQMFGKYTATEINYQVISYLLKRFDQIPPLDAYEKTYDHLTLSGFPFQPEYTNAAYYFSIQGGVINSDFLADLAKIKTKALLQKIEDKGKSYQKILVQVSPEMMILIKKNGLP</sequence>
<protein>
    <recommendedName>
        <fullName evidence="4">TraB/GumN family protein</fullName>
    </recommendedName>
</protein>
<keyword evidence="1" id="KW-0732">Signal</keyword>
<feature type="chain" id="PRO_5012229032" description="TraB/GumN family protein" evidence="1">
    <location>
        <begin position="22"/>
        <end position="493"/>
    </location>
</feature>
<gene>
    <name evidence="2" type="ORF">SAMN04488522_105497</name>
</gene>
<name>A0A1M5JT52_9SPHI</name>
<keyword evidence="3" id="KW-1185">Reference proteome</keyword>
<dbReference type="AlphaFoldDB" id="A0A1M5JT52"/>
<feature type="signal peptide" evidence="1">
    <location>
        <begin position="1"/>
        <end position="21"/>
    </location>
</feature>
<evidence type="ECO:0000256" key="1">
    <source>
        <dbReference type="SAM" id="SignalP"/>
    </source>
</evidence>
<proteinExistence type="predicted"/>
<dbReference type="STRING" id="288992.SAMN04488522_105497"/>